<comment type="similarity">
    <text evidence="10 11">Belongs to the TonB-dependent receptor family.</text>
</comment>
<dbReference type="InterPro" id="IPR036942">
    <property type="entry name" value="Beta-barrel_TonB_sf"/>
</dbReference>
<evidence type="ECO:0000256" key="9">
    <source>
        <dbReference type="ARBA" id="ARBA00023237"/>
    </source>
</evidence>
<gene>
    <name evidence="14" type="ORF">JM946_14025</name>
</gene>
<evidence type="ECO:0000256" key="7">
    <source>
        <dbReference type="ARBA" id="ARBA00023077"/>
    </source>
</evidence>
<dbReference type="CDD" id="cd01347">
    <property type="entry name" value="ligand_gated_channel"/>
    <property type="match status" value="1"/>
</dbReference>
<dbReference type="PANTHER" id="PTHR40980:SF3">
    <property type="entry name" value="TONB-DEPENDENT RECEPTOR-LIKE BETA-BARREL DOMAIN-CONTAINING PROTEIN"/>
    <property type="match status" value="1"/>
</dbReference>
<comment type="subcellular location">
    <subcellularLocation>
        <location evidence="1 10">Cell outer membrane</location>
        <topology evidence="1 10">Multi-pass membrane protein</topology>
    </subcellularLocation>
</comment>
<keyword evidence="7 11" id="KW-0798">TonB box</keyword>
<dbReference type="PROSITE" id="PS52016">
    <property type="entry name" value="TONB_DEPENDENT_REC_3"/>
    <property type="match status" value="1"/>
</dbReference>
<protein>
    <submittedName>
        <fullName evidence="14">TonB-dependent receptor</fullName>
    </submittedName>
</protein>
<evidence type="ECO:0000313" key="15">
    <source>
        <dbReference type="Proteomes" id="UP000661077"/>
    </source>
</evidence>
<dbReference type="Pfam" id="PF07715">
    <property type="entry name" value="Plug"/>
    <property type="match status" value="1"/>
</dbReference>
<organism evidence="14 15">
    <name type="scientific">Steroidobacter gossypii</name>
    <dbReference type="NCBI Taxonomy" id="2805490"/>
    <lineage>
        <taxon>Bacteria</taxon>
        <taxon>Pseudomonadati</taxon>
        <taxon>Pseudomonadota</taxon>
        <taxon>Gammaproteobacteria</taxon>
        <taxon>Steroidobacterales</taxon>
        <taxon>Steroidobacteraceae</taxon>
        <taxon>Steroidobacter</taxon>
    </lineage>
</organism>
<dbReference type="Gene3D" id="3.55.50.30">
    <property type="match status" value="1"/>
</dbReference>
<dbReference type="EMBL" id="JAEVLS010000003">
    <property type="protein sequence ID" value="MBM0105853.1"/>
    <property type="molecule type" value="Genomic_DNA"/>
</dbReference>
<keyword evidence="5 10" id="KW-0812">Transmembrane</keyword>
<dbReference type="Gene3D" id="2.40.170.20">
    <property type="entry name" value="TonB-dependent receptor, beta-barrel domain"/>
    <property type="match status" value="1"/>
</dbReference>
<feature type="signal peptide" evidence="12">
    <location>
        <begin position="1"/>
        <end position="31"/>
    </location>
</feature>
<dbReference type="InterPro" id="IPR011662">
    <property type="entry name" value="Secretin/TonB_short_N"/>
</dbReference>
<dbReference type="NCBIfam" id="TIGR01782">
    <property type="entry name" value="TonB-Xanth-Caul"/>
    <property type="match status" value="1"/>
</dbReference>
<feature type="domain" description="Secretin/TonB short N-terminal" evidence="13">
    <location>
        <begin position="62"/>
        <end position="112"/>
    </location>
</feature>
<keyword evidence="4" id="KW-0410">Iron transport</keyword>
<sequence>MTRFGISLGTTQTALLAPIAAAAVAIAPAHAQSSHATVELRLSIPASDLGAALSAFSRATDIQVVVDPALITGKRSAALSGSFTADEALTRLLDGSGLSFTLAGDTALVQQARENPAATRPNIRTSAAAPVQVYRQPAVEQSEPIEEIVVSAGFADSLARALDEKRQASNVIDVISAEDIGKFPTQNLAEALQRVPGVSITRDRGEGLFVRVRGLGPSFQIVNVNGRGAAVNENVRDSGQSGRQFRFDTLPSELVASVEVAKSPTAALDEGAIGGIVNVRTFRPLSLERSTVAGSAVASSPELADTIDPRVSGLASWINDDANFGLLVSAVYDERTLRQDRITGVTWTDESAGVDTDGDGAADTGSVLVPTATRPTLEREDRERIGVNGALQWQPSEDLDVNLDLFYTQLKDHYDELTYSAGFDLSTIVPGSAVITDGVLRAATAEGTSQIGREVSDLRHDNIMVGLNAEYRLGDWTLDADAVYAHAESDTPTPITRTRLLGPVGRVTFDFPQLDDQGGDVVPSVSFLDADLNNPGLLPGRRVEWRDVESTDEELAFQLDARRPIDFAALSELQFGAKYRTRFRDYDRRDYNFTRGVQGRSFDASFFEPFPEGNFLRDAAGSLPRSWVMPNPSAFATQINLAELNAPLSRGDLRNSYRVDEDIASAYAMSNLESNLLGKPLRGNFGVRVARTEQTSAGHADDGTRALPVSFDREYTDILPSLNLAWDWSDDVQTHFAAAKVITRPSLADLAPRLTLNSSGTIFEAVGGNPQLKPFEAWQYDATVEWYFAPGSALLGGVFYKDITTFMTRQRSNLVIDGTTYVLTAPVNGGDASVTGVEIAYQQMLKFLPAPFDGLGVLANYTHTDTEATYYDGARVIKDDLENVAKNSFNITAFYEHAAFAARLSYSWQDDVLQEVGTNGLGSANDKAFGSLDVDLSYRLNEQITVFAQGINVTDEAQLQFVRDDWFSGYTRYGRTLMLGMRAKY</sequence>
<dbReference type="Proteomes" id="UP000661077">
    <property type="component" value="Unassembled WGS sequence"/>
</dbReference>
<evidence type="ECO:0000256" key="3">
    <source>
        <dbReference type="ARBA" id="ARBA00022452"/>
    </source>
</evidence>
<evidence type="ECO:0000256" key="2">
    <source>
        <dbReference type="ARBA" id="ARBA00022448"/>
    </source>
</evidence>
<reference evidence="14 15" key="1">
    <citation type="journal article" date="2021" name="Int. J. Syst. Evol. Microbiol.">
        <title>Steroidobacter gossypii sp. nov., isolated from soil of cotton cropping field.</title>
        <authorList>
            <person name="Huang R."/>
            <person name="Yang S."/>
            <person name="Zhen C."/>
            <person name="Liu W."/>
        </authorList>
    </citation>
    <scope>NUCLEOTIDE SEQUENCE [LARGE SCALE GENOMIC DNA]</scope>
    <source>
        <strain evidence="14 15">S1-65</strain>
    </source>
</reference>
<proteinExistence type="inferred from homology"/>
<dbReference type="PANTHER" id="PTHR40980">
    <property type="entry name" value="PLUG DOMAIN-CONTAINING PROTEIN"/>
    <property type="match status" value="1"/>
</dbReference>
<dbReference type="SUPFAM" id="SSF56935">
    <property type="entry name" value="Porins"/>
    <property type="match status" value="1"/>
</dbReference>
<keyword evidence="12" id="KW-0732">Signal</keyword>
<dbReference type="SMART" id="SM00965">
    <property type="entry name" value="STN"/>
    <property type="match status" value="1"/>
</dbReference>
<evidence type="ECO:0000256" key="1">
    <source>
        <dbReference type="ARBA" id="ARBA00004571"/>
    </source>
</evidence>
<evidence type="ECO:0000256" key="10">
    <source>
        <dbReference type="PROSITE-ProRule" id="PRU01360"/>
    </source>
</evidence>
<dbReference type="InterPro" id="IPR010104">
    <property type="entry name" value="TonB_rcpt_bac"/>
</dbReference>
<evidence type="ECO:0000256" key="4">
    <source>
        <dbReference type="ARBA" id="ARBA00022496"/>
    </source>
</evidence>
<comment type="caution">
    <text evidence="14">The sequence shown here is derived from an EMBL/GenBank/DDBJ whole genome shotgun (WGS) entry which is preliminary data.</text>
</comment>
<dbReference type="InterPro" id="IPR012910">
    <property type="entry name" value="Plug_dom"/>
</dbReference>
<dbReference type="InterPro" id="IPR000531">
    <property type="entry name" value="Beta-barrel_TonB"/>
</dbReference>
<dbReference type="Pfam" id="PF00593">
    <property type="entry name" value="TonB_dep_Rec_b-barrel"/>
    <property type="match status" value="1"/>
</dbReference>
<evidence type="ECO:0000256" key="11">
    <source>
        <dbReference type="RuleBase" id="RU003357"/>
    </source>
</evidence>
<keyword evidence="3 10" id="KW-1134">Transmembrane beta strand</keyword>
<name>A0ABS1WY10_9GAMM</name>
<evidence type="ECO:0000256" key="8">
    <source>
        <dbReference type="ARBA" id="ARBA00023136"/>
    </source>
</evidence>
<evidence type="ECO:0000259" key="13">
    <source>
        <dbReference type="SMART" id="SM00965"/>
    </source>
</evidence>
<accession>A0ABS1WY10</accession>
<dbReference type="RefSeq" id="WP_203167934.1">
    <property type="nucleotide sequence ID" value="NZ_JAEVLS010000003.1"/>
</dbReference>
<keyword evidence="8 10" id="KW-0472">Membrane</keyword>
<keyword evidence="2 10" id="KW-0813">Transport</keyword>
<keyword evidence="15" id="KW-1185">Reference proteome</keyword>
<keyword evidence="6" id="KW-0408">Iron</keyword>
<evidence type="ECO:0000256" key="12">
    <source>
        <dbReference type="SAM" id="SignalP"/>
    </source>
</evidence>
<dbReference type="Gene3D" id="2.170.130.10">
    <property type="entry name" value="TonB-dependent receptor, plug domain"/>
    <property type="match status" value="1"/>
</dbReference>
<keyword evidence="14" id="KW-0675">Receptor</keyword>
<feature type="chain" id="PRO_5046345714" evidence="12">
    <location>
        <begin position="32"/>
        <end position="985"/>
    </location>
</feature>
<dbReference type="InterPro" id="IPR039426">
    <property type="entry name" value="TonB-dep_rcpt-like"/>
</dbReference>
<evidence type="ECO:0000256" key="5">
    <source>
        <dbReference type="ARBA" id="ARBA00022692"/>
    </source>
</evidence>
<evidence type="ECO:0000313" key="14">
    <source>
        <dbReference type="EMBL" id="MBM0105853.1"/>
    </source>
</evidence>
<keyword evidence="9 10" id="KW-0998">Cell outer membrane</keyword>
<dbReference type="InterPro" id="IPR037066">
    <property type="entry name" value="Plug_dom_sf"/>
</dbReference>
<keyword evidence="4" id="KW-0406">Ion transport</keyword>
<evidence type="ECO:0000256" key="6">
    <source>
        <dbReference type="ARBA" id="ARBA00023004"/>
    </source>
</evidence>
<dbReference type="Pfam" id="PF07660">
    <property type="entry name" value="STN"/>
    <property type="match status" value="1"/>
</dbReference>